<keyword evidence="7 9" id="KW-0378">Hydrolase</keyword>
<name>A0A378LUY6_9GAMM</name>
<reference evidence="9 10" key="1">
    <citation type="submission" date="2018-06" db="EMBL/GenBank/DDBJ databases">
        <authorList>
            <consortium name="Pathogen Informatics"/>
            <person name="Doyle S."/>
        </authorList>
    </citation>
    <scope>NUCLEOTIDE SEQUENCE [LARGE SCALE GENOMIC DNA]</scope>
    <source>
        <strain evidence="9 10">NCTC11532</strain>
    </source>
</reference>
<keyword evidence="10" id="KW-1185">Reference proteome</keyword>
<evidence type="ECO:0000256" key="4">
    <source>
        <dbReference type="ARBA" id="ARBA00013115"/>
    </source>
</evidence>
<dbReference type="SUPFAM" id="SSF52317">
    <property type="entry name" value="Class I glutamine amidotransferase-like"/>
    <property type="match status" value="1"/>
</dbReference>
<protein>
    <recommendedName>
        <fullName evidence="5">Cyanophycinase</fullName>
        <ecNumber evidence="4">3.4.15.6</ecNumber>
    </recommendedName>
</protein>
<dbReference type="EC" id="3.4.15.6" evidence="4"/>
<keyword evidence="8" id="KW-0720">Serine protease</keyword>
<comment type="function">
    <text evidence="2">Exopeptidase that catalyzes the hydrolytic cleavage of multi-L-arginyl-poly-L-aspartic acid (cyanophycin; a water-insoluble reserve polymer) into aspartate-arginine dipeptides.</text>
</comment>
<dbReference type="Proteomes" id="UP000255297">
    <property type="component" value="Unassembled WGS sequence"/>
</dbReference>
<evidence type="ECO:0000313" key="10">
    <source>
        <dbReference type="Proteomes" id="UP000255297"/>
    </source>
</evidence>
<dbReference type="CDD" id="cd03145">
    <property type="entry name" value="GAT1_cyanophycinase"/>
    <property type="match status" value="1"/>
</dbReference>
<evidence type="ECO:0000256" key="3">
    <source>
        <dbReference type="ARBA" id="ARBA00006534"/>
    </source>
</evidence>
<evidence type="ECO:0000256" key="2">
    <source>
        <dbReference type="ARBA" id="ARBA00002039"/>
    </source>
</evidence>
<evidence type="ECO:0000256" key="8">
    <source>
        <dbReference type="ARBA" id="ARBA00022825"/>
    </source>
</evidence>
<dbReference type="Pfam" id="PF03575">
    <property type="entry name" value="Peptidase_S51"/>
    <property type="match status" value="1"/>
</dbReference>
<dbReference type="NCBIfam" id="TIGR02069">
    <property type="entry name" value="cyanophycinase"/>
    <property type="match status" value="1"/>
</dbReference>
<dbReference type="Gene3D" id="3.40.50.880">
    <property type="match status" value="1"/>
</dbReference>
<evidence type="ECO:0000256" key="6">
    <source>
        <dbReference type="ARBA" id="ARBA00022670"/>
    </source>
</evidence>
<dbReference type="STRING" id="1122170.GCA_000701265_01267"/>
<gene>
    <name evidence="9" type="primary">cphB_2</name>
    <name evidence="9" type="ORF">NCTC11532_02803</name>
</gene>
<proteinExistence type="inferred from homology"/>
<dbReference type="OrthoDB" id="9799980at2"/>
<accession>A0A378LUY6</accession>
<dbReference type="AlphaFoldDB" id="A0A378LUY6"/>
<dbReference type="InterPro" id="IPR005320">
    <property type="entry name" value="Peptidase_S51"/>
</dbReference>
<dbReference type="PANTHER" id="PTHR36175:SF1">
    <property type="entry name" value="CYANOPHYCINASE"/>
    <property type="match status" value="1"/>
</dbReference>
<evidence type="ECO:0000313" key="9">
    <source>
        <dbReference type="EMBL" id="STY31239.1"/>
    </source>
</evidence>
<dbReference type="GO" id="GO:0004180">
    <property type="term" value="F:carboxypeptidase activity"/>
    <property type="evidence" value="ECO:0007669"/>
    <property type="project" value="UniProtKB-KW"/>
</dbReference>
<evidence type="ECO:0000256" key="1">
    <source>
        <dbReference type="ARBA" id="ARBA00001092"/>
    </source>
</evidence>
<evidence type="ECO:0000256" key="7">
    <source>
        <dbReference type="ARBA" id="ARBA00022801"/>
    </source>
</evidence>
<dbReference type="GO" id="GO:0006508">
    <property type="term" value="P:proteolysis"/>
    <property type="evidence" value="ECO:0007669"/>
    <property type="project" value="UniProtKB-KW"/>
</dbReference>
<evidence type="ECO:0000256" key="5">
    <source>
        <dbReference type="ARBA" id="ARBA00015719"/>
    </source>
</evidence>
<keyword evidence="9" id="KW-0121">Carboxypeptidase</keyword>
<sequence length="263" mass="29321">MPGKLILIGGGEVKRNCDDCKSQLLAQIFRGQDIKRTTVIFPPSDEKQKGVRKYQQVFKKITGNLPHFILLEENSKTTETDIEKIKKTDLIYFGGGQQKKYMEGLSSDFIKEVQNRFHNDNVLIAGTSAGAMIFSDKIIAEGSNAESRLNDELDMLPGINLLPNFIIDTHFIQRSRFARLAHAIKRHPNHIGLGIEANSALFFENEHIAKCYGDGPITIVDGSNIQIKTLSEKDSVFNLTVHLLAAGCTIDFKNLKQMCSPNG</sequence>
<dbReference type="RefSeq" id="WP_031566278.1">
    <property type="nucleotide sequence ID" value="NZ_CAAAIS010000016.1"/>
</dbReference>
<dbReference type="PANTHER" id="PTHR36175">
    <property type="entry name" value="CYANOPHYCINASE"/>
    <property type="match status" value="1"/>
</dbReference>
<dbReference type="InterPro" id="IPR029062">
    <property type="entry name" value="Class_I_gatase-like"/>
</dbReference>
<comment type="similarity">
    <text evidence="3">Belongs to the peptidase S51 family.</text>
</comment>
<dbReference type="GO" id="GO:0008236">
    <property type="term" value="F:serine-type peptidase activity"/>
    <property type="evidence" value="ECO:0007669"/>
    <property type="project" value="UniProtKB-KW"/>
</dbReference>
<dbReference type="EMBL" id="UGPB01000001">
    <property type="protein sequence ID" value="STY31239.1"/>
    <property type="molecule type" value="Genomic_DNA"/>
</dbReference>
<comment type="catalytic activity">
    <reaction evidence="1">
        <text>[L-4-(L-arginin-2-N-yl)aspartate](n) + H2O = [L-4-(L-arginin-2-N-yl)aspartate](n-1) + L-4-(L-arginin-2-N-yl)aspartate</text>
        <dbReference type="Rhea" id="RHEA:12845"/>
        <dbReference type="Rhea" id="RHEA-COMP:13728"/>
        <dbReference type="Rhea" id="RHEA-COMP:13734"/>
        <dbReference type="ChEBI" id="CHEBI:15377"/>
        <dbReference type="ChEBI" id="CHEBI:137986"/>
        <dbReference type="ChEBI" id="CHEBI:137991"/>
        <dbReference type="EC" id="3.4.15.6"/>
    </reaction>
</comment>
<dbReference type="InterPro" id="IPR011811">
    <property type="entry name" value="Peptidase_S51_cyanophycinase"/>
</dbReference>
<dbReference type="GO" id="GO:0008241">
    <property type="term" value="F:peptidyl-dipeptidase activity"/>
    <property type="evidence" value="ECO:0007669"/>
    <property type="project" value="UniProtKB-EC"/>
</dbReference>
<organism evidence="9 10">
    <name type="scientific">Legionella wadsworthii</name>
    <dbReference type="NCBI Taxonomy" id="28088"/>
    <lineage>
        <taxon>Bacteria</taxon>
        <taxon>Pseudomonadati</taxon>
        <taxon>Pseudomonadota</taxon>
        <taxon>Gammaproteobacteria</taxon>
        <taxon>Legionellales</taxon>
        <taxon>Legionellaceae</taxon>
        <taxon>Legionella</taxon>
    </lineage>
</organism>
<keyword evidence="6" id="KW-0645">Protease</keyword>